<reference evidence="2" key="1">
    <citation type="submission" date="2022-11" db="UniProtKB">
        <authorList>
            <consortium name="WormBaseParasite"/>
        </authorList>
    </citation>
    <scope>IDENTIFICATION</scope>
</reference>
<evidence type="ECO:0000313" key="2">
    <source>
        <dbReference type="WBParaSite" id="nRc.2.0.1.t11287-RA"/>
    </source>
</evidence>
<evidence type="ECO:0000313" key="1">
    <source>
        <dbReference type="Proteomes" id="UP000887565"/>
    </source>
</evidence>
<name>A0A915IBL8_ROMCU</name>
<accession>A0A915IBL8</accession>
<sequence>MIADVELGLKSSESAMAVDKILGIGDSGRQKSYNFFHFVIAYKITVHSARPSSTCPQNTVQLYVSFSFCRSLISIGGWCLEVLSSRSMNNSINNNSYKNGALKNDQNVECNESVEVWNVEKPKFEKVEPSCLTPLISPCEVKMFKPVLVQGSICIC</sequence>
<dbReference type="WBParaSite" id="nRc.2.0.1.t11287-RA">
    <property type="protein sequence ID" value="nRc.2.0.1.t11287-RA"/>
    <property type="gene ID" value="nRc.2.0.1.g11287"/>
</dbReference>
<organism evidence="1 2">
    <name type="scientific">Romanomermis culicivorax</name>
    <name type="common">Nematode worm</name>
    <dbReference type="NCBI Taxonomy" id="13658"/>
    <lineage>
        <taxon>Eukaryota</taxon>
        <taxon>Metazoa</taxon>
        <taxon>Ecdysozoa</taxon>
        <taxon>Nematoda</taxon>
        <taxon>Enoplea</taxon>
        <taxon>Dorylaimia</taxon>
        <taxon>Mermithida</taxon>
        <taxon>Mermithoidea</taxon>
        <taxon>Mermithidae</taxon>
        <taxon>Romanomermis</taxon>
    </lineage>
</organism>
<dbReference type="Proteomes" id="UP000887565">
    <property type="component" value="Unplaced"/>
</dbReference>
<proteinExistence type="predicted"/>
<dbReference type="AlphaFoldDB" id="A0A915IBL8"/>
<keyword evidence="1" id="KW-1185">Reference proteome</keyword>
<protein>
    <submittedName>
        <fullName evidence="2">Uncharacterized protein</fullName>
    </submittedName>
</protein>